<protein>
    <submittedName>
        <fullName evidence="3">Isopentenyldiphosphate isomerase</fullName>
    </submittedName>
</protein>
<dbReference type="PANTHER" id="PTHR43736:SF1">
    <property type="entry name" value="DIHYDRONEOPTERIN TRIPHOSPHATE DIPHOSPHATASE"/>
    <property type="match status" value="1"/>
</dbReference>
<gene>
    <name evidence="3" type="ordered locus">SpiGrapes_2317</name>
</gene>
<dbReference type="PANTHER" id="PTHR43736">
    <property type="entry name" value="ADP-RIBOSE PYROPHOSPHATASE"/>
    <property type="match status" value="1"/>
</dbReference>
<reference evidence="3 4" key="1">
    <citation type="submission" date="2011-11" db="EMBL/GenBank/DDBJ databases">
        <title>Complete sequence of Spirochaeta sp. grapes.</title>
        <authorList>
            <consortium name="US DOE Joint Genome Institute"/>
            <person name="Lucas S."/>
            <person name="Han J."/>
            <person name="Lapidus A."/>
            <person name="Cheng J.-F."/>
            <person name="Goodwin L."/>
            <person name="Pitluck S."/>
            <person name="Peters L."/>
            <person name="Ovchinnikova G."/>
            <person name="Munk A.C."/>
            <person name="Detter J.C."/>
            <person name="Han C."/>
            <person name="Tapia R."/>
            <person name="Land M."/>
            <person name="Hauser L."/>
            <person name="Kyrpides N."/>
            <person name="Ivanova N."/>
            <person name="Pagani I."/>
            <person name="Ritalahtilisa K."/>
            <person name="Loeffler F."/>
            <person name="Woyke T."/>
        </authorList>
    </citation>
    <scope>NUCLEOTIDE SEQUENCE [LARGE SCALE GENOMIC DNA]</scope>
    <source>
        <strain evidence="4">ATCC BAA-1885 / DSM 22778 / Grapes</strain>
    </source>
</reference>
<keyword evidence="1" id="KW-0378">Hydrolase</keyword>
<feature type="domain" description="Nudix hydrolase" evidence="2">
    <location>
        <begin position="47"/>
        <end position="175"/>
    </location>
</feature>
<dbReference type="KEGG" id="sgp:SpiGrapes_2317"/>
<accession>G8QSG2</accession>
<dbReference type="PROSITE" id="PS00893">
    <property type="entry name" value="NUDIX_BOX"/>
    <property type="match status" value="1"/>
</dbReference>
<evidence type="ECO:0000256" key="1">
    <source>
        <dbReference type="ARBA" id="ARBA00022801"/>
    </source>
</evidence>
<dbReference type="InterPro" id="IPR000086">
    <property type="entry name" value="NUDIX_hydrolase_dom"/>
</dbReference>
<proteinExistence type="predicted"/>
<dbReference type="STRING" id="158190.SpiGrapes_2317"/>
<evidence type="ECO:0000313" key="4">
    <source>
        <dbReference type="Proteomes" id="UP000005632"/>
    </source>
</evidence>
<dbReference type="GO" id="GO:0016787">
    <property type="term" value="F:hydrolase activity"/>
    <property type="evidence" value="ECO:0007669"/>
    <property type="project" value="UniProtKB-KW"/>
</dbReference>
<dbReference type="EMBL" id="CP003155">
    <property type="protein sequence ID" value="AEV30092.1"/>
    <property type="molecule type" value="Genomic_DNA"/>
</dbReference>
<keyword evidence="4" id="KW-1185">Reference proteome</keyword>
<dbReference type="eggNOG" id="COG1051">
    <property type="taxonomic scope" value="Bacteria"/>
</dbReference>
<dbReference type="CDD" id="cd04693">
    <property type="entry name" value="NUDIX_Hydrolase"/>
    <property type="match status" value="1"/>
</dbReference>
<dbReference type="AlphaFoldDB" id="G8QSG2"/>
<keyword evidence="3" id="KW-0413">Isomerase</keyword>
<organism evidence="3 4">
    <name type="scientific">Sphaerochaeta pleomorpha (strain ATCC BAA-1885 / DSM 22778 / Grapes)</name>
    <dbReference type="NCBI Taxonomy" id="158190"/>
    <lineage>
        <taxon>Bacteria</taxon>
        <taxon>Pseudomonadati</taxon>
        <taxon>Spirochaetota</taxon>
        <taxon>Spirochaetia</taxon>
        <taxon>Spirochaetales</taxon>
        <taxon>Sphaerochaetaceae</taxon>
        <taxon>Sphaerochaeta</taxon>
    </lineage>
</organism>
<dbReference type="GO" id="GO:0016853">
    <property type="term" value="F:isomerase activity"/>
    <property type="evidence" value="ECO:0007669"/>
    <property type="project" value="UniProtKB-KW"/>
</dbReference>
<dbReference type="HOGENOM" id="CLU_060552_1_1_12"/>
<evidence type="ECO:0000259" key="2">
    <source>
        <dbReference type="PROSITE" id="PS51462"/>
    </source>
</evidence>
<dbReference type="Pfam" id="PF00293">
    <property type="entry name" value="NUDIX"/>
    <property type="match status" value="1"/>
</dbReference>
<dbReference type="Proteomes" id="UP000005632">
    <property type="component" value="Chromosome"/>
</dbReference>
<dbReference type="InterPro" id="IPR020084">
    <property type="entry name" value="NUDIX_hydrolase_CS"/>
</dbReference>
<dbReference type="PROSITE" id="PS51462">
    <property type="entry name" value="NUDIX"/>
    <property type="match status" value="1"/>
</dbReference>
<dbReference type="SUPFAM" id="SSF55811">
    <property type="entry name" value="Nudix"/>
    <property type="match status" value="1"/>
</dbReference>
<sequence length="194" mass="22212">MGIQCYASCISKKVKVWKLMEYWDLYDADRKSLGRVHQRGFALPQGTYHLVVSIWTVNANNEILLTLRSPAKDLFPNYWETTAGAVLAGETSKQGAARELFEETGIVVSEDELVFLETNEKKNAFVDLFIAQKDIKCTDIVLQEGETVDAKWVSVHELERIIKRGELAFPVAQRFEQVRIQFEAFLKNRSQHNS</sequence>
<dbReference type="Gene3D" id="3.90.79.10">
    <property type="entry name" value="Nucleoside Triphosphate Pyrophosphohydrolase"/>
    <property type="match status" value="1"/>
</dbReference>
<name>G8QSG2_SPHPG</name>
<dbReference type="InterPro" id="IPR015797">
    <property type="entry name" value="NUDIX_hydrolase-like_dom_sf"/>
</dbReference>
<evidence type="ECO:0000313" key="3">
    <source>
        <dbReference type="EMBL" id="AEV30092.1"/>
    </source>
</evidence>
<dbReference type="RefSeq" id="WP_014270933.1">
    <property type="nucleotide sequence ID" value="NC_016633.1"/>
</dbReference>